<evidence type="ECO:0000313" key="4">
    <source>
        <dbReference type="Proteomes" id="UP000270678"/>
    </source>
</evidence>
<dbReference type="InterPro" id="IPR002372">
    <property type="entry name" value="PQQ_rpt_dom"/>
</dbReference>
<sequence length="472" mass="52964">MVKTVTNGGVVSVLKGKLSYKDQLLRYLIASIAVVVLTVQGVVFVLPTRASAETADVSVQNWYSYPRITVPELKPVWTLQVDNYLDMNEPYIGKQAIAEEGKVFTFAESKLIAIDAKTGKRQWAYGKDLTPYVIYSKGVIYGLSGDHKPYALNAKTGKVKWQSDSSTWIDTRLRTESLIPTEDTLYVIKGSTTFAFDMATGKLKWKVDEPLAEGNGTAYLEESDGVVLRTFYVQGALTSIQLNAYDKKTGEKIWSHFGQGEALRIKDGLVYSVDYYSPLLFEYQSQPDRKLSLNIFNLKTGAKKGNREYNWKMPGDPPYEYGQMGVFMSGDKLYIDQGDKVAQYDFDQYKTGAAPLQTFQHPYGDDWMLLNITQEQLIFQDKVTWDLKGIKANGQEVVWSGDAPFSQIDVYGKGMYRAQRNGTLLTINMVTTMPVFRVRTGVDLHEKTLKTDGMLIIQAEGKLLGVKVPASL</sequence>
<dbReference type="InterPro" id="IPR011047">
    <property type="entry name" value="Quinoprotein_ADH-like_sf"/>
</dbReference>
<name>A0A3Q9ICQ2_9BACL</name>
<dbReference type="InterPro" id="IPR015943">
    <property type="entry name" value="WD40/YVTN_repeat-like_dom_sf"/>
</dbReference>
<proteinExistence type="predicted"/>
<evidence type="ECO:0000259" key="2">
    <source>
        <dbReference type="Pfam" id="PF13360"/>
    </source>
</evidence>
<feature type="transmembrane region" description="Helical" evidence="1">
    <location>
        <begin position="24"/>
        <end position="46"/>
    </location>
</feature>
<dbReference type="AlphaFoldDB" id="A0A3Q9ICQ2"/>
<keyword evidence="1" id="KW-1133">Transmembrane helix</keyword>
<dbReference type="InterPro" id="IPR018391">
    <property type="entry name" value="PQQ_b-propeller_rpt"/>
</dbReference>
<reference evidence="4" key="1">
    <citation type="submission" date="2018-12" db="EMBL/GenBank/DDBJ databases">
        <title>Complete genome sequence of Paenibacillus sp. MBLB1234.</title>
        <authorList>
            <person name="Nam Y.-D."/>
            <person name="Kang J."/>
            <person name="Chung W.-H."/>
            <person name="Park Y.S."/>
        </authorList>
    </citation>
    <scope>NUCLEOTIDE SEQUENCE [LARGE SCALE GENOMIC DNA]</scope>
    <source>
        <strain evidence="4">MBLB1234</strain>
    </source>
</reference>
<organism evidence="3 4">
    <name type="scientific">Paenibacillus lutimineralis</name>
    <dbReference type="NCBI Taxonomy" id="2707005"/>
    <lineage>
        <taxon>Bacteria</taxon>
        <taxon>Bacillati</taxon>
        <taxon>Bacillota</taxon>
        <taxon>Bacilli</taxon>
        <taxon>Bacillales</taxon>
        <taxon>Paenibacillaceae</taxon>
        <taxon>Paenibacillus</taxon>
    </lineage>
</organism>
<dbReference type="OrthoDB" id="9794322at2"/>
<dbReference type="EMBL" id="CP034346">
    <property type="protein sequence ID" value="AZS15223.1"/>
    <property type="molecule type" value="Genomic_DNA"/>
</dbReference>
<keyword evidence="1" id="KW-0472">Membrane</keyword>
<evidence type="ECO:0000256" key="1">
    <source>
        <dbReference type="SAM" id="Phobius"/>
    </source>
</evidence>
<dbReference type="SUPFAM" id="SSF50998">
    <property type="entry name" value="Quinoprotein alcohol dehydrogenase-like"/>
    <property type="match status" value="1"/>
</dbReference>
<accession>A0A3Q9ICQ2</accession>
<dbReference type="PANTHER" id="PTHR34512:SF30">
    <property type="entry name" value="OUTER MEMBRANE PROTEIN ASSEMBLY FACTOR BAMB"/>
    <property type="match status" value="1"/>
</dbReference>
<dbReference type="PANTHER" id="PTHR34512">
    <property type="entry name" value="CELL SURFACE PROTEIN"/>
    <property type="match status" value="1"/>
</dbReference>
<gene>
    <name evidence="3" type="ORF">EI981_12625</name>
</gene>
<dbReference type="Proteomes" id="UP000270678">
    <property type="component" value="Chromosome"/>
</dbReference>
<evidence type="ECO:0000313" key="3">
    <source>
        <dbReference type="EMBL" id="AZS15223.1"/>
    </source>
</evidence>
<dbReference type="Pfam" id="PF13360">
    <property type="entry name" value="PQQ_2"/>
    <property type="match status" value="1"/>
</dbReference>
<dbReference type="SMART" id="SM00564">
    <property type="entry name" value="PQQ"/>
    <property type="match status" value="4"/>
</dbReference>
<dbReference type="Gene3D" id="2.130.10.10">
    <property type="entry name" value="YVTN repeat-like/Quinoprotein amine dehydrogenase"/>
    <property type="match status" value="1"/>
</dbReference>
<protein>
    <recommendedName>
        <fullName evidence="2">Pyrrolo-quinoline quinone repeat domain-containing protein</fullName>
    </recommendedName>
</protein>
<dbReference type="KEGG" id="plut:EI981_12625"/>
<keyword evidence="4" id="KW-1185">Reference proteome</keyword>
<feature type="domain" description="Pyrrolo-quinoline quinone repeat" evidence="2">
    <location>
        <begin position="109"/>
        <end position="256"/>
    </location>
</feature>
<keyword evidence="1" id="KW-0812">Transmembrane</keyword>